<dbReference type="InterPro" id="IPR003780">
    <property type="entry name" value="COX15/CtaA_fam"/>
</dbReference>
<proteinExistence type="predicted"/>
<protein>
    <submittedName>
        <fullName evidence="15">Unannotated protein</fullName>
    </submittedName>
</protein>
<evidence type="ECO:0000256" key="8">
    <source>
        <dbReference type="ARBA" id="ARBA00023133"/>
    </source>
</evidence>
<dbReference type="GO" id="GO:0016491">
    <property type="term" value="F:oxidoreductase activity"/>
    <property type="evidence" value="ECO:0007669"/>
    <property type="project" value="UniProtKB-KW"/>
</dbReference>
<sequence length="294" mass="30626">MSVIQKNRVLVITAITCAVVVYFLIIFGSHVRVTDSGMGCPDWPLCKGTIGPIHGFHAFMEQTHRYIAALVSALVAITALLALRWKNRPAAIRPAVFTGVTIVVQIILGAVTVFASNNAPTVAGHLLAGLALLAGATTTAVATVIPRVEVHGSRLSKIVWIALAGAALLYLTGSLVVNAEAEKACASFPLCPSDQPLHLVVLHLIHRGTVALASIALISFAIHAWQFWSHLRGARALASTLVALICATATLGILSALKKAPADLQDLHLAGAAAVLALSVALAAQGWLTGADHP</sequence>
<keyword evidence="9 12" id="KW-0472">Membrane</keyword>
<comment type="subcellular location">
    <subcellularLocation>
        <location evidence="1">Membrane</location>
        <topology evidence="1">Multi-pass membrane protein</topology>
    </subcellularLocation>
</comment>
<dbReference type="EMBL" id="CAEZZR010000112">
    <property type="protein sequence ID" value="CAB4780236.1"/>
    <property type="molecule type" value="Genomic_DNA"/>
</dbReference>
<keyword evidence="4" id="KW-0479">Metal-binding</keyword>
<organism evidence="15">
    <name type="scientific">freshwater metagenome</name>
    <dbReference type="NCBI Taxonomy" id="449393"/>
    <lineage>
        <taxon>unclassified sequences</taxon>
        <taxon>metagenomes</taxon>
        <taxon>ecological metagenomes</taxon>
    </lineage>
</organism>
<evidence type="ECO:0000313" key="13">
    <source>
        <dbReference type="EMBL" id="CAB4672455.1"/>
    </source>
</evidence>
<comment type="pathway">
    <text evidence="11">Porphyrin-containing compound metabolism.</text>
</comment>
<feature type="transmembrane region" description="Helical" evidence="12">
    <location>
        <begin position="236"/>
        <end position="257"/>
    </location>
</feature>
<dbReference type="EMBL" id="CAEZWO010000170">
    <property type="protein sequence ID" value="CAB4672455.1"/>
    <property type="molecule type" value="Genomic_DNA"/>
</dbReference>
<keyword evidence="3 12" id="KW-0812">Transmembrane</keyword>
<dbReference type="PANTHER" id="PTHR35457:SF1">
    <property type="entry name" value="HEME A SYNTHASE"/>
    <property type="match status" value="1"/>
</dbReference>
<dbReference type="InterPro" id="IPR050450">
    <property type="entry name" value="COX15/CtaA_HemeA_synthase"/>
</dbReference>
<dbReference type="PANTHER" id="PTHR35457">
    <property type="entry name" value="HEME A SYNTHASE"/>
    <property type="match status" value="1"/>
</dbReference>
<dbReference type="EMBL" id="CAFABI010000121">
    <property type="protein sequence ID" value="CAB4831876.1"/>
    <property type="molecule type" value="Genomic_DNA"/>
</dbReference>
<reference evidence="15" key="1">
    <citation type="submission" date="2020-05" db="EMBL/GenBank/DDBJ databases">
        <authorList>
            <person name="Chiriac C."/>
            <person name="Salcher M."/>
            <person name="Ghai R."/>
            <person name="Kavagutti S V."/>
        </authorList>
    </citation>
    <scope>NUCLEOTIDE SEQUENCE</scope>
</reference>
<feature type="transmembrane region" description="Helical" evidence="12">
    <location>
        <begin position="95"/>
        <end position="116"/>
    </location>
</feature>
<keyword evidence="6" id="KW-0560">Oxidoreductase</keyword>
<evidence type="ECO:0000256" key="2">
    <source>
        <dbReference type="ARBA" id="ARBA00022475"/>
    </source>
</evidence>
<dbReference type="GO" id="GO:0016020">
    <property type="term" value="C:membrane"/>
    <property type="evidence" value="ECO:0007669"/>
    <property type="project" value="UniProtKB-SubCell"/>
</dbReference>
<dbReference type="GO" id="GO:0046872">
    <property type="term" value="F:metal ion binding"/>
    <property type="evidence" value="ECO:0007669"/>
    <property type="project" value="UniProtKB-KW"/>
</dbReference>
<keyword evidence="2" id="KW-1003">Cell membrane</keyword>
<evidence type="ECO:0000256" key="7">
    <source>
        <dbReference type="ARBA" id="ARBA00023004"/>
    </source>
</evidence>
<feature type="transmembrane region" description="Helical" evidence="12">
    <location>
        <begin position="66"/>
        <end position="83"/>
    </location>
</feature>
<evidence type="ECO:0000256" key="9">
    <source>
        <dbReference type="ARBA" id="ARBA00023136"/>
    </source>
</evidence>
<gene>
    <name evidence="13" type="ORF">UFOPK2254_01335</name>
    <name evidence="14" type="ORF">UFOPK2907_01109</name>
    <name evidence="15" type="ORF">UFOPK3197_00984</name>
</gene>
<dbReference type="GO" id="GO:0006784">
    <property type="term" value="P:heme A biosynthetic process"/>
    <property type="evidence" value="ECO:0007669"/>
    <property type="project" value="InterPro"/>
</dbReference>
<keyword evidence="7" id="KW-0408">Iron</keyword>
<evidence type="ECO:0000256" key="11">
    <source>
        <dbReference type="ARBA" id="ARBA00023444"/>
    </source>
</evidence>
<evidence type="ECO:0000313" key="15">
    <source>
        <dbReference type="EMBL" id="CAB4831876.1"/>
    </source>
</evidence>
<keyword evidence="8" id="KW-0350">Heme biosynthesis</keyword>
<evidence type="ECO:0000256" key="5">
    <source>
        <dbReference type="ARBA" id="ARBA00022989"/>
    </source>
</evidence>
<evidence type="ECO:0000313" key="14">
    <source>
        <dbReference type="EMBL" id="CAB4780236.1"/>
    </source>
</evidence>
<evidence type="ECO:0000256" key="3">
    <source>
        <dbReference type="ARBA" id="ARBA00022692"/>
    </source>
</evidence>
<evidence type="ECO:0000256" key="10">
    <source>
        <dbReference type="ARBA" id="ARBA00023157"/>
    </source>
</evidence>
<name>A0A6J7AFY5_9ZZZZ</name>
<evidence type="ECO:0000256" key="1">
    <source>
        <dbReference type="ARBA" id="ARBA00004141"/>
    </source>
</evidence>
<feature type="transmembrane region" description="Helical" evidence="12">
    <location>
        <begin position="122"/>
        <end position="146"/>
    </location>
</feature>
<dbReference type="Pfam" id="PF02628">
    <property type="entry name" value="COX15-CtaA"/>
    <property type="match status" value="2"/>
</dbReference>
<dbReference type="AlphaFoldDB" id="A0A6J7AFY5"/>
<evidence type="ECO:0000256" key="12">
    <source>
        <dbReference type="SAM" id="Phobius"/>
    </source>
</evidence>
<feature type="transmembrane region" description="Helical" evidence="12">
    <location>
        <begin position="197"/>
        <end position="224"/>
    </location>
</feature>
<keyword evidence="10" id="KW-1015">Disulfide bond</keyword>
<evidence type="ECO:0000256" key="4">
    <source>
        <dbReference type="ARBA" id="ARBA00022723"/>
    </source>
</evidence>
<accession>A0A6J7AFY5</accession>
<evidence type="ECO:0000256" key="6">
    <source>
        <dbReference type="ARBA" id="ARBA00023002"/>
    </source>
</evidence>
<keyword evidence="5 12" id="KW-1133">Transmembrane helix</keyword>
<feature type="transmembrane region" description="Helical" evidence="12">
    <location>
        <begin position="9"/>
        <end position="28"/>
    </location>
</feature>
<feature type="transmembrane region" description="Helical" evidence="12">
    <location>
        <begin position="158"/>
        <end position="177"/>
    </location>
</feature>
<feature type="transmembrane region" description="Helical" evidence="12">
    <location>
        <begin position="269"/>
        <end position="288"/>
    </location>
</feature>